<proteinExistence type="predicted"/>
<sequence>MRCAHPAGAEILQPAEIVQAFGETAMALIPLAPNYGKLRNDTNVDVYLQRLKCGHAVMISPTTAKADEARRLEEMWDSPVKTDPVVELRQLLADAREGRNVDPAHVAALRAQIELETLAEEGRRERADAERAKAEKEAQEALVVPLKAELSASRERVQAKQIEAARAILELLEAVDEDMAVQDEAVGQLVTAGIPDDEVRPPARGYVHVTRVGDQDFPFFPRVEWLTAVLNAITHGRYRNGGLTSIAGRDLLKGVPSPIAGGPNIDPADLE</sequence>
<reference evidence="3" key="1">
    <citation type="journal article" date="2019" name="Int. J. Syst. Evol. Microbiol.">
        <title>The Global Catalogue of Microorganisms (GCM) 10K type strain sequencing project: providing services to taxonomists for standard genome sequencing and annotation.</title>
        <authorList>
            <consortium name="The Broad Institute Genomics Platform"/>
            <consortium name="The Broad Institute Genome Sequencing Center for Infectious Disease"/>
            <person name="Wu L."/>
            <person name="Ma J."/>
        </authorList>
    </citation>
    <scope>NUCLEOTIDE SEQUENCE [LARGE SCALE GENOMIC DNA]</scope>
    <source>
        <strain evidence="3">JCM 18514</strain>
    </source>
</reference>
<feature type="coiled-coil region" evidence="1">
    <location>
        <begin position="115"/>
        <end position="144"/>
    </location>
</feature>
<protein>
    <submittedName>
        <fullName evidence="2">Uncharacterized protein</fullName>
    </submittedName>
</protein>
<gene>
    <name evidence="2" type="ORF">GCM10023346_48650</name>
</gene>
<evidence type="ECO:0000313" key="2">
    <source>
        <dbReference type="EMBL" id="GAA4655683.1"/>
    </source>
</evidence>
<name>A0ABP8VBA7_9MICC</name>
<comment type="caution">
    <text evidence="2">The sequence shown here is derived from an EMBL/GenBank/DDBJ whole genome shotgun (WGS) entry which is preliminary data.</text>
</comment>
<evidence type="ECO:0000256" key="1">
    <source>
        <dbReference type="SAM" id="Coils"/>
    </source>
</evidence>
<organism evidence="2 3">
    <name type="scientific">Arthrobacter gyeryongensis</name>
    <dbReference type="NCBI Taxonomy" id="1650592"/>
    <lineage>
        <taxon>Bacteria</taxon>
        <taxon>Bacillati</taxon>
        <taxon>Actinomycetota</taxon>
        <taxon>Actinomycetes</taxon>
        <taxon>Micrococcales</taxon>
        <taxon>Micrococcaceae</taxon>
        <taxon>Arthrobacter</taxon>
    </lineage>
</organism>
<accession>A0ABP8VBA7</accession>
<keyword evidence="1" id="KW-0175">Coiled coil</keyword>
<evidence type="ECO:0000313" key="3">
    <source>
        <dbReference type="Proteomes" id="UP001500200"/>
    </source>
</evidence>
<keyword evidence="3" id="KW-1185">Reference proteome</keyword>
<dbReference type="EMBL" id="BAABKK010000047">
    <property type="protein sequence ID" value="GAA4655683.1"/>
    <property type="molecule type" value="Genomic_DNA"/>
</dbReference>
<dbReference type="Proteomes" id="UP001500200">
    <property type="component" value="Unassembled WGS sequence"/>
</dbReference>
<dbReference type="RefSeq" id="WP_345453851.1">
    <property type="nucleotide sequence ID" value="NZ_BAABKK010000047.1"/>
</dbReference>